<keyword evidence="1" id="KW-1133">Transmembrane helix</keyword>
<name>A0A923I6V6_9FIRM</name>
<gene>
    <name evidence="2" type="ORF">H8S23_07680</name>
</gene>
<keyword evidence="3" id="KW-1185">Reference proteome</keyword>
<sequence>MTIQEYIDAVAAQLDLPEKTVQRIRRELENELYELVQAGADQAAAIEKMGTVEETAAALNEKYADARRREPLKKGEMPLLLPWCLIFSSALGLVKGAQVLFWQGTGFDAALAVLGLVLTIVSALAVVKYKKK</sequence>
<accession>A0A923I6V6</accession>
<organism evidence="2 3">
    <name type="scientific">Anaerofilum hominis</name>
    <dbReference type="NCBI Taxonomy" id="2763016"/>
    <lineage>
        <taxon>Bacteria</taxon>
        <taxon>Bacillati</taxon>
        <taxon>Bacillota</taxon>
        <taxon>Clostridia</taxon>
        <taxon>Eubacteriales</taxon>
        <taxon>Oscillospiraceae</taxon>
        <taxon>Anaerofilum</taxon>
    </lineage>
</organism>
<reference evidence="2" key="1">
    <citation type="submission" date="2020-08" db="EMBL/GenBank/DDBJ databases">
        <title>Genome public.</title>
        <authorList>
            <person name="Liu C."/>
            <person name="Sun Q."/>
        </authorList>
    </citation>
    <scope>NUCLEOTIDE SEQUENCE</scope>
    <source>
        <strain evidence="2">BX8</strain>
    </source>
</reference>
<evidence type="ECO:0000313" key="2">
    <source>
        <dbReference type="EMBL" id="MBC5581388.1"/>
    </source>
</evidence>
<dbReference type="Pfam" id="PF22564">
    <property type="entry name" value="HAAS"/>
    <property type="match status" value="1"/>
</dbReference>
<feature type="transmembrane region" description="Helical" evidence="1">
    <location>
        <begin position="109"/>
        <end position="127"/>
    </location>
</feature>
<keyword evidence="1" id="KW-0472">Membrane</keyword>
<comment type="caution">
    <text evidence="2">The sequence shown here is derived from an EMBL/GenBank/DDBJ whole genome shotgun (WGS) entry which is preliminary data.</text>
</comment>
<keyword evidence="1" id="KW-0812">Transmembrane</keyword>
<evidence type="ECO:0000313" key="3">
    <source>
        <dbReference type="Proteomes" id="UP000659630"/>
    </source>
</evidence>
<dbReference type="AlphaFoldDB" id="A0A923I6V6"/>
<protein>
    <submittedName>
        <fullName evidence="2">Uncharacterized protein</fullName>
    </submittedName>
</protein>
<feature type="transmembrane region" description="Helical" evidence="1">
    <location>
        <begin position="77"/>
        <end position="97"/>
    </location>
</feature>
<dbReference type="EMBL" id="JACONZ010000002">
    <property type="protein sequence ID" value="MBC5581388.1"/>
    <property type="molecule type" value="Genomic_DNA"/>
</dbReference>
<proteinExistence type="predicted"/>
<evidence type="ECO:0000256" key="1">
    <source>
        <dbReference type="SAM" id="Phobius"/>
    </source>
</evidence>
<dbReference type="Proteomes" id="UP000659630">
    <property type="component" value="Unassembled WGS sequence"/>
</dbReference>
<dbReference type="RefSeq" id="WP_186887743.1">
    <property type="nucleotide sequence ID" value="NZ_JACONZ010000002.1"/>
</dbReference>